<dbReference type="Proteomes" id="UP001211689">
    <property type="component" value="Unassembled WGS sequence"/>
</dbReference>
<proteinExistence type="predicted"/>
<comment type="caution">
    <text evidence="1">The sequence shown here is derived from an EMBL/GenBank/DDBJ whole genome shotgun (WGS) entry which is preliminary data.</text>
</comment>
<name>A0ABT4Y3T7_METRE</name>
<dbReference type="EMBL" id="JANEWF010000007">
    <property type="protein sequence ID" value="MDA8483317.1"/>
    <property type="molecule type" value="Genomic_DNA"/>
</dbReference>
<reference evidence="1 2" key="1">
    <citation type="submission" date="2022-07" db="EMBL/GenBank/DDBJ databases">
        <title>Genome Analysis of Selected Gammaproteobacteria from Nigerian Food snails.</title>
        <authorList>
            <person name="Okafor A.C."/>
        </authorList>
    </citation>
    <scope>NUCLEOTIDE SEQUENCE [LARGE SCALE GENOMIC DNA]</scope>
    <source>
        <strain evidence="1 2">Awg 2</strain>
    </source>
</reference>
<organism evidence="1 2">
    <name type="scientific">Metapseudomonas resinovorans</name>
    <name type="common">Pseudomonas resinovorans</name>
    <dbReference type="NCBI Taxonomy" id="53412"/>
    <lineage>
        <taxon>Bacteria</taxon>
        <taxon>Pseudomonadati</taxon>
        <taxon>Pseudomonadota</taxon>
        <taxon>Gammaproteobacteria</taxon>
        <taxon>Pseudomonadales</taxon>
        <taxon>Pseudomonadaceae</taxon>
        <taxon>Metapseudomonas</taxon>
    </lineage>
</organism>
<sequence length="88" mass="9891">MAMNQANQRLSRELLDMERRCGDATVVIWQVSKSLPKVPAGALMKAIALLHQNMDHLGNMVDKVKDGRVVAVKSLTPEWPEARAKRRI</sequence>
<protein>
    <submittedName>
        <fullName evidence="1">Uncharacterized protein</fullName>
    </submittedName>
</protein>
<keyword evidence="2" id="KW-1185">Reference proteome</keyword>
<accession>A0ABT4Y3T7</accession>
<evidence type="ECO:0000313" key="1">
    <source>
        <dbReference type="EMBL" id="MDA8483317.1"/>
    </source>
</evidence>
<evidence type="ECO:0000313" key="2">
    <source>
        <dbReference type="Proteomes" id="UP001211689"/>
    </source>
</evidence>
<gene>
    <name evidence="1" type="ORF">NNO07_09575</name>
</gene>
<dbReference type="RefSeq" id="WP_190833865.1">
    <property type="nucleotide sequence ID" value="NZ_JANEWF010000007.1"/>
</dbReference>